<evidence type="ECO:0000313" key="1">
    <source>
        <dbReference type="EMBL" id="KAK1735872.1"/>
    </source>
</evidence>
<name>A0AAD8XY66_9STRA</name>
<evidence type="ECO:0000313" key="2">
    <source>
        <dbReference type="Proteomes" id="UP001224775"/>
    </source>
</evidence>
<dbReference type="AlphaFoldDB" id="A0AAD8XY66"/>
<proteinExistence type="predicted"/>
<protein>
    <submittedName>
        <fullName evidence="1">Uncharacterized protein</fullName>
    </submittedName>
</protein>
<keyword evidence="2" id="KW-1185">Reference proteome</keyword>
<organism evidence="1 2">
    <name type="scientific">Skeletonema marinoi</name>
    <dbReference type="NCBI Taxonomy" id="267567"/>
    <lineage>
        <taxon>Eukaryota</taxon>
        <taxon>Sar</taxon>
        <taxon>Stramenopiles</taxon>
        <taxon>Ochrophyta</taxon>
        <taxon>Bacillariophyta</taxon>
        <taxon>Coscinodiscophyceae</taxon>
        <taxon>Thalassiosirophycidae</taxon>
        <taxon>Thalassiosirales</taxon>
        <taxon>Skeletonemataceae</taxon>
        <taxon>Skeletonema</taxon>
        <taxon>Skeletonema marinoi-dohrnii complex</taxon>
    </lineage>
</organism>
<accession>A0AAD8XY66</accession>
<gene>
    <name evidence="1" type="ORF">QTG54_013578</name>
</gene>
<sequence length="453" mass="50893">MMFIIAKKSIMRRRLSAAIGVLIATAVCCKISTAMALSMKSLSPDASRRSASTMQRYRSSSIEQVGIDIQQQDQQHTHIQDQDCNCDYHRRGIILTTLTSAIISLSGAPTLAAATENDSFEAPMNGLTRQIRTTVVKGAQVIDKLDSKWERFSDDFGLGDKRNQPKRNVIDAGGNERSKKVVQSQSNNGGIVLDEVFAENLLKQCDETFLSCLKAQNIATISPESLLQQMNDTTNLLRKSFFKASSIPANAQEEFNFNCYVHFRVYNEILVREKVFFPSFKNDFEASVGKLILKSTLKEQPSLLQDLASETTLNERLTNALVASDTVATLLQNKGLIDTWERSIPPDDDIEDWTTTSRSTTTDNFYVSSDLEYSLALNGDVTLNSQLLLQELGYRLYPSFGRWLVHEAVLQCFGSENKVKVNMDDYYMDTSYNSNPDLFEVKQVLLNIVLERD</sequence>
<comment type="caution">
    <text evidence="1">The sequence shown here is derived from an EMBL/GenBank/DDBJ whole genome shotgun (WGS) entry which is preliminary data.</text>
</comment>
<dbReference type="Proteomes" id="UP001224775">
    <property type="component" value="Unassembled WGS sequence"/>
</dbReference>
<dbReference type="EMBL" id="JATAAI010000032">
    <property type="protein sequence ID" value="KAK1735872.1"/>
    <property type="molecule type" value="Genomic_DNA"/>
</dbReference>
<reference evidence="1" key="1">
    <citation type="submission" date="2023-06" db="EMBL/GenBank/DDBJ databases">
        <title>Survivors Of The Sea: Transcriptome response of Skeletonema marinoi to long-term dormancy.</title>
        <authorList>
            <person name="Pinder M.I.M."/>
            <person name="Kourtchenko O."/>
            <person name="Robertson E.K."/>
            <person name="Larsson T."/>
            <person name="Maumus F."/>
            <person name="Osuna-Cruz C.M."/>
            <person name="Vancaester E."/>
            <person name="Stenow R."/>
            <person name="Vandepoele K."/>
            <person name="Ploug H."/>
            <person name="Bruchert V."/>
            <person name="Godhe A."/>
            <person name="Topel M."/>
        </authorList>
    </citation>
    <scope>NUCLEOTIDE SEQUENCE</scope>
    <source>
        <strain evidence="1">R05AC</strain>
    </source>
</reference>